<evidence type="ECO:0000313" key="3">
    <source>
        <dbReference type="Proteomes" id="UP000269669"/>
    </source>
</evidence>
<accession>A0A3R9PR75</accession>
<dbReference type="OrthoDB" id="9812053at2"/>
<feature type="chain" id="PRO_5018592053" evidence="1">
    <location>
        <begin position="22"/>
        <end position="152"/>
    </location>
</feature>
<proteinExistence type="predicted"/>
<dbReference type="InterPro" id="IPR003787">
    <property type="entry name" value="Sulphur_relay_DsrE/F-like"/>
</dbReference>
<sequence length="152" mass="16397">MVRRQFFSRLAQLAAVPVAMAGGFVQGQAMHKPLKIMMKSAWGSDDPTKAAFPFLHGLALVEAGHEVQIFLLGEAVGLMRKTLANAVTPVGWPPVGETLDKLAAKHMQIYACGACSRARGVTEADLNNYGAKFGNPTIFVSLVEWADRVITE</sequence>
<evidence type="ECO:0000313" key="2">
    <source>
        <dbReference type="EMBL" id="RSL16039.1"/>
    </source>
</evidence>
<dbReference type="SUPFAM" id="SSF75169">
    <property type="entry name" value="DsrEFH-like"/>
    <property type="match status" value="1"/>
</dbReference>
<comment type="caution">
    <text evidence="2">The sequence shown here is derived from an EMBL/GenBank/DDBJ whole genome shotgun (WGS) entry which is preliminary data.</text>
</comment>
<dbReference type="Proteomes" id="UP000269669">
    <property type="component" value="Unassembled WGS sequence"/>
</dbReference>
<dbReference type="InterPro" id="IPR027396">
    <property type="entry name" value="DsrEFH-like"/>
</dbReference>
<dbReference type="Pfam" id="PF02635">
    <property type="entry name" value="DsrE"/>
    <property type="match status" value="1"/>
</dbReference>
<organism evidence="2 3">
    <name type="scientific">Edaphobacter aggregans</name>
    <dbReference type="NCBI Taxonomy" id="570835"/>
    <lineage>
        <taxon>Bacteria</taxon>
        <taxon>Pseudomonadati</taxon>
        <taxon>Acidobacteriota</taxon>
        <taxon>Terriglobia</taxon>
        <taxon>Terriglobales</taxon>
        <taxon>Acidobacteriaceae</taxon>
        <taxon>Edaphobacter</taxon>
    </lineage>
</organism>
<name>A0A3R9PR75_9BACT</name>
<dbReference type="Gene3D" id="3.40.1260.10">
    <property type="entry name" value="DsrEFH-like"/>
    <property type="match status" value="1"/>
</dbReference>
<evidence type="ECO:0000256" key="1">
    <source>
        <dbReference type="SAM" id="SignalP"/>
    </source>
</evidence>
<keyword evidence="1" id="KW-0732">Signal</keyword>
<dbReference type="EMBL" id="RSDW01000001">
    <property type="protein sequence ID" value="RSL16039.1"/>
    <property type="molecule type" value="Genomic_DNA"/>
</dbReference>
<gene>
    <name evidence="2" type="ORF">EDE15_1548</name>
</gene>
<feature type="signal peptide" evidence="1">
    <location>
        <begin position="1"/>
        <end position="21"/>
    </location>
</feature>
<protein>
    <submittedName>
        <fullName evidence="2">Putative peroxiredoxin</fullName>
    </submittedName>
</protein>
<dbReference type="AlphaFoldDB" id="A0A3R9PR75"/>
<keyword evidence="3" id="KW-1185">Reference proteome</keyword>
<dbReference type="RefSeq" id="WP_125484705.1">
    <property type="nucleotide sequence ID" value="NZ_RSDW01000001.1"/>
</dbReference>
<reference evidence="2 3" key="1">
    <citation type="submission" date="2018-12" db="EMBL/GenBank/DDBJ databases">
        <title>Sequencing of bacterial isolates from soil warming experiment in Harvard Forest, Massachusetts, USA.</title>
        <authorList>
            <person name="Deangelis K."/>
        </authorList>
    </citation>
    <scope>NUCLEOTIDE SEQUENCE [LARGE SCALE GENOMIC DNA]</scope>
    <source>
        <strain evidence="2 3">EB153</strain>
    </source>
</reference>